<dbReference type="InterPro" id="IPR029062">
    <property type="entry name" value="Class_I_gatase-like"/>
</dbReference>
<dbReference type="Gene3D" id="3.40.50.880">
    <property type="match status" value="1"/>
</dbReference>
<sequence>MTTTNPNLLSKKLNVLVYSGAQTYSDWKGNVLTPPAPGNGTTIDAVRHCLYSLRQLLAANYAVIPVTGDMIISEPWTASCALLVIPGGADLPYCRTLNGEGNRRICQFVQRGGAYLGLCAGGYYASKRCEFEVGNKKLEVIGERELAFYPGICRGCVFPGFVYDSENGARAAELKVSKSSLAFGSVSEIFRSYHNGGGVFVDAPKYADRGVAVLASYTEKLKVDSGEGAAAVVYCKVGEGAAILTGPHPEFVFPAKPVDSWELTKPRFAASNLDRNADGPGYGNVVDTLAADDQSRVNFLKACLTKLGLRVNQDSSTVPSLSRLHLSSVDPQGAVGLISKLRDIITVTDGKEYIKDDVDTFHLEEPSFMGMKEVAESLPKVTEEKNGQEGDPDRDVDYNSVIKEIVVHDDTPSSKATPSFNHHAFYANLKEYRAQSKDGIHEFGSNILYGEVVTSTNTLLEKNTQLLRRLPQGFVATATVQLAGRGRGSNVWVSPSGQLMFSTVIKHSVENMNRAPVVFIQYIAAIAIIQGIKRYDKGYENMPVKLKWPNDIYALDPTQPDNKSYTKVAGILVNAHYSSAQYIAVVGIGLNALNTSPTTSLNSLLSSQTSKNGNKPLPPLSLERLLASILTKFESLYIRFLRTGFDQHFLDMYYADWLHMDQIVTLEAEDAVRARIKGITSDYGLLVAEELGWEDQPTGKRWELQSDSNSFDFFRGLVKRKI</sequence>
<dbReference type="GO" id="GO:0004077">
    <property type="term" value="F:biotin--[biotin carboxyl-carrier protein] ligase activity"/>
    <property type="evidence" value="ECO:0007669"/>
    <property type="project" value="EnsemblFungi"/>
</dbReference>
<keyword evidence="2 4" id="KW-0436">Ligase</keyword>
<dbReference type="HOGENOM" id="CLU_006150_1_1_1"/>
<evidence type="ECO:0000256" key="1">
    <source>
        <dbReference type="ARBA" id="ARBA00009934"/>
    </source>
</evidence>
<dbReference type="GeneID" id="22580297"/>
<evidence type="ECO:0000259" key="3">
    <source>
        <dbReference type="PROSITE" id="PS51733"/>
    </source>
</evidence>
<dbReference type="SUPFAM" id="SSF55681">
    <property type="entry name" value="Class II aaRS and biotin synthetases"/>
    <property type="match status" value="1"/>
</dbReference>
<dbReference type="eggNOG" id="KOG1536">
    <property type="taxonomic scope" value="Eukaryota"/>
</dbReference>
<dbReference type="InterPro" id="IPR045864">
    <property type="entry name" value="aa-tRNA-synth_II/BPL/LPL"/>
</dbReference>
<dbReference type="STRING" id="502780.C1G0S4"/>
<accession>C1G0S4</accession>
<dbReference type="GO" id="GO:0005737">
    <property type="term" value="C:cytoplasm"/>
    <property type="evidence" value="ECO:0007669"/>
    <property type="project" value="TreeGrafter"/>
</dbReference>
<dbReference type="PANTHER" id="PTHR12835">
    <property type="entry name" value="BIOTIN PROTEIN LIGASE"/>
    <property type="match status" value="1"/>
</dbReference>
<keyword evidence="5" id="KW-1185">Reference proteome</keyword>
<dbReference type="OMA" id="HHAFYSN"/>
<dbReference type="InterPro" id="IPR004143">
    <property type="entry name" value="BPL_LPL_catalytic"/>
</dbReference>
<gene>
    <name evidence="4" type="ORF">PADG_00464</name>
</gene>
<comment type="similarity">
    <text evidence="1">Belongs to the biotin--protein ligase family.</text>
</comment>
<protein>
    <submittedName>
        <fullName evidence="4">Biotin-[acetyl-CoA-carboxylase] ligase</fullName>
    </submittedName>
</protein>
<dbReference type="InParanoid" id="C1G0S4"/>
<dbReference type="FunCoup" id="C1G0S4">
    <property type="interactions" value="111"/>
</dbReference>
<dbReference type="OrthoDB" id="10250105at2759"/>
<dbReference type="InterPro" id="IPR004408">
    <property type="entry name" value="Biotin_CoA_COase_ligase"/>
</dbReference>
<dbReference type="RefSeq" id="XP_010756361.1">
    <property type="nucleotide sequence ID" value="XM_010758059.1"/>
</dbReference>
<dbReference type="EMBL" id="KN275957">
    <property type="protein sequence ID" value="EEH44175.1"/>
    <property type="molecule type" value="Genomic_DNA"/>
</dbReference>
<dbReference type="PANTHER" id="PTHR12835:SF5">
    <property type="entry name" value="BIOTIN--PROTEIN LIGASE"/>
    <property type="match status" value="1"/>
</dbReference>
<evidence type="ECO:0000313" key="4">
    <source>
        <dbReference type="EMBL" id="EEH44175.1"/>
    </source>
</evidence>
<organism evidence="4 5">
    <name type="scientific">Paracoccidioides brasiliensis (strain Pb18)</name>
    <dbReference type="NCBI Taxonomy" id="502780"/>
    <lineage>
        <taxon>Eukaryota</taxon>
        <taxon>Fungi</taxon>
        <taxon>Dikarya</taxon>
        <taxon>Ascomycota</taxon>
        <taxon>Pezizomycotina</taxon>
        <taxon>Eurotiomycetes</taxon>
        <taxon>Eurotiomycetidae</taxon>
        <taxon>Onygenales</taxon>
        <taxon>Ajellomycetaceae</taxon>
        <taxon>Paracoccidioides</taxon>
    </lineage>
</organism>
<feature type="domain" description="BPL/LPL catalytic" evidence="3">
    <location>
        <begin position="430"/>
        <end position="641"/>
    </location>
</feature>
<dbReference type="CDD" id="cd03144">
    <property type="entry name" value="GATase1_ScBLP_like"/>
    <property type="match status" value="1"/>
</dbReference>
<dbReference type="VEuPathDB" id="FungiDB:PADG_00464"/>
<dbReference type="InterPro" id="IPR019197">
    <property type="entry name" value="Biotin-prot_ligase_N"/>
</dbReference>
<dbReference type="Pfam" id="PF03099">
    <property type="entry name" value="BPL_LplA_LipB"/>
    <property type="match status" value="1"/>
</dbReference>
<proteinExistence type="inferred from homology"/>
<evidence type="ECO:0000313" key="5">
    <source>
        <dbReference type="Proteomes" id="UP000001628"/>
    </source>
</evidence>
<evidence type="ECO:0000256" key="2">
    <source>
        <dbReference type="ARBA" id="ARBA00022598"/>
    </source>
</evidence>
<dbReference type="AlphaFoldDB" id="C1G0S4"/>
<dbReference type="PROSITE" id="PS51733">
    <property type="entry name" value="BPL_LPL_CATALYTIC"/>
    <property type="match status" value="1"/>
</dbReference>
<dbReference type="Proteomes" id="UP000001628">
    <property type="component" value="Unassembled WGS sequence"/>
</dbReference>
<reference evidence="4 5" key="1">
    <citation type="journal article" date="2011" name="PLoS Genet.">
        <title>Comparative genomic analysis of human fungal pathogens causing paracoccidioidomycosis.</title>
        <authorList>
            <person name="Desjardins C.A."/>
            <person name="Champion M.D."/>
            <person name="Holder J.W."/>
            <person name="Muszewska A."/>
            <person name="Goldberg J."/>
            <person name="Bailao A.M."/>
            <person name="Brigido M.M."/>
            <person name="Ferreira M.E."/>
            <person name="Garcia A.M."/>
            <person name="Grynberg M."/>
            <person name="Gujja S."/>
            <person name="Heiman D.I."/>
            <person name="Henn M.R."/>
            <person name="Kodira C.D."/>
            <person name="Leon-Narvaez H."/>
            <person name="Longo L.V."/>
            <person name="Ma L.J."/>
            <person name="Malavazi I."/>
            <person name="Matsuo A.L."/>
            <person name="Morais F.V."/>
            <person name="Pereira M."/>
            <person name="Rodriguez-Brito S."/>
            <person name="Sakthikumar S."/>
            <person name="Salem-Izacc S.M."/>
            <person name="Sykes S.M."/>
            <person name="Teixeira M.M."/>
            <person name="Vallejo M.C."/>
            <person name="Walter M.E."/>
            <person name="Yandava C."/>
            <person name="Young S."/>
            <person name="Zeng Q."/>
            <person name="Zucker J."/>
            <person name="Felipe M.S."/>
            <person name="Goldman G.H."/>
            <person name="Haas B.J."/>
            <person name="McEwen J.G."/>
            <person name="Nino-Vega G."/>
            <person name="Puccia R."/>
            <person name="San-Blas G."/>
            <person name="Soares C.M."/>
            <person name="Birren B.W."/>
            <person name="Cuomo C.A."/>
        </authorList>
    </citation>
    <scope>NUCLEOTIDE SEQUENCE [LARGE SCALE GENOMIC DNA]</scope>
    <source>
        <strain evidence="4 5">Pb18</strain>
    </source>
</reference>
<dbReference type="SUPFAM" id="SSF52317">
    <property type="entry name" value="Class I glutamine amidotransferase-like"/>
    <property type="match status" value="1"/>
</dbReference>
<dbReference type="KEGG" id="pbn:PADG_00464"/>
<dbReference type="Gene3D" id="3.30.930.10">
    <property type="entry name" value="Bira Bifunctional Protein, Domain 2"/>
    <property type="match status" value="1"/>
</dbReference>
<name>C1G0S4_PARBD</name>
<dbReference type="Pfam" id="PF09825">
    <property type="entry name" value="BPL_N"/>
    <property type="match status" value="1"/>
</dbReference>
<dbReference type="NCBIfam" id="TIGR00121">
    <property type="entry name" value="birA_ligase"/>
    <property type="match status" value="1"/>
</dbReference>